<proteinExistence type="predicted"/>
<name>A0ABS1BTD3_9NEIS</name>
<keyword evidence="2" id="KW-1185">Reference proteome</keyword>
<accession>A0ABS1BTD3</accession>
<evidence type="ECO:0008006" key="3">
    <source>
        <dbReference type="Google" id="ProtNLM"/>
    </source>
</evidence>
<organism evidence="1 2">
    <name type="scientific">Kingella bonacorsii</name>
    <dbReference type="NCBI Taxonomy" id="2796361"/>
    <lineage>
        <taxon>Bacteria</taxon>
        <taxon>Pseudomonadati</taxon>
        <taxon>Pseudomonadota</taxon>
        <taxon>Betaproteobacteria</taxon>
        <taxon>Neisseriales</taxon>
        <taxon>Neisseriaceae</taxon>
        <taxon>Kingella</taxon>
    </lineage>
</organism>
<sequence length="246" mass="28001">MTNPLTTHTQTPQTLSEAQIAQLYTLYQTYYGGTTPELFCRDLQEKDQILILQDGNTPVGFTTLKIIRAEHQNQPVRAVFSGDTIIRHEYWGSQTLPLAWCELIGKIQARQPRIPLYWLLIVKGDRTYRYLNVFSKQYYPNRKTPTPPEIQSLMNQLARERFGAHYLPERGIVHYPQSQGHLKARWHNSAAGRNPEAQFFAEKNPHYQQGDELVCLALLDAGNLKSFALRGFLAGQAAQQQAACGA</sequence>
<dbReference type="EMBL" id="JAEHNZ010000002">
    <property type="protein sequence ID" value="MBK0396503.1"/>
    <property type="molecule type" value="Genomic_DNA"/>
</dbReference>
<reference evidence="1 2" key="1">
    <citation type="journal article" date="2021" name="Pathogens">
        <title>Isolation and Characterization of Kingella bonacorsii sp. nov., A Novel Kingella Species Detected in a Stable Periodontitis Subject.</title>
        <authorList>
            <person name="Antezack A."/>
            <person name="Boxberger M."/>
            <person name="Rolland C."/>
            <person name="Monnet-Corti V."/>
            <person name="La Scola B."/>
        </authorList>
    </citation>
    <scope>NUCLEOTIDE SEQUENCE [LARGE SCALE GENOMIC DNA]</scope>
    <source>
        <strain evidence="1 2">Marseille-Q4569</strain>
    </source>
</reference>
<dbReference type="RefSeq" id="WP_200522571.1">
    <property type="nucleotide sequence ID" value="NZ_JAEHNZ010000002.1"/>
</dbReference>
<gene>
    <name evidence="1" type="ORF">JDW22_07905</name>
</gene>
<evidence type="ECO:0000313" key="2">
    <source>
        <dbReference type="Proteomes" id="UP000614058"/>
    </source>
</evidence>
<comment type="caution">
    <text evidence="1">The sequence shown here is derived from an EMBL/GenBank/DDBJ whole genome shotgun (WGS) entry which is preliminary data.</text>
</comment>
<protein>
    <recommendedName>
        <fullName evidence="3">GNAT family N-acetyltransferase</fullName>
    </recommendedName>
</protein>
<evidence type="ECO:0000313" key="1">
    <source>
        <dbReference type="EMBL" id="MBK0396503.1"/>
    </source>
</evidence>
<dbReference type="Proteomes" id="UP000614058">
    <property type="component" value="Unassembled WGS sequence"/>
</dbReference>